<dbReference type="RefSeq" id="WP_191726027.1">
    <property type="nucleotide sequence ID" value="NZ_JACSPY010000005.1"/>
</dbReference>
<organism evidence="13 14">
    <name type="scientific">Brevibacterium gallinarum</name>
    <dbReference type="NCBI Taxonomy" id="2762220"/>
    <lineage>
        <taxon>Bacteria</taxon>
        <taxon>Bacillati</taxon>
        <taxon>Actinomycetota</taxon>
        <taxon>Actinomycetes</taxon>
        <taxon>Micrococcales</taxon>
        <taxon>Brevibacteriaceae</taxon>
        <taxon>Brevibacterium</taxon>
    </lineage>
</organism>
<reference evidence="13 14" key="1">
    <citation type="submission" date="2020-08" db="EMBL/GenBank/DDBJ databases">
        <title>A Genomic Blueprint of the Chicken Gut Microbiome.</title>
        <authorList>
            <person name="Gilroy R."/>
            <person name="Ravi A."/>
            <person name="Getino M."/>
            <person name="Pursley I."/>
            <person name="Horton D.L."/>
            <person name="Alikhan N.-F."/>
            <person name="Baker D."/>
            <person name="Gharbi K."/>
            <person name="Hall N."/>
            <person name="Watson M."/>
            <person name="Adriaenssens E.M."/>
            <person name="Foster-Nyarko E."/>
            <person name="Jarju S."/>
            <person name="Secka A."/>
            <person name="Antonio M."/>
            <person name="Oren A."/>
            <person name="Chaudhuri R."/>
            <person name="La Ragione R.M."/>
            <person name="Hildebrand F."/>
            <person name="Pallen M.J."/>
        </authorList>
    </citation>
    <scope>NUCLEOTIDE SEQUENCE [LARGE SCALE GENOMIC DNA]</scope>
    <source>
        <strain evidence="13 14">Re57</strain>
    </source>
</reference>
<dbReference type="SUPFAM" id="SSF51717">
    <property type="entry name" value="Dihydropteroate synthetase-like"/>
    <property type="match status" value="1"/>
</dbReference>
<feature type="region of interest" description="Disordered" evidence="11">
    <location>
        <begin position="273"/>
        <end position="300"/>
    </location>
</feature>
<sequence length="300" mass="31805">MRTQIMGVLNVTPDSFSDGGRWFDFSAAVDHGLQLLANGADIIDIGGESTRPGSTRVSAEEEARRVIPVIRKLAAQGAVISIDTMRADIARQAIDAGAAIINDVSAGQAEAEMLTAAGEAGVPIILMHWRGLLSDATARYHYDDVVAEVQAELTERIDAARAAGVADEDIIIDPGIGFSKNAEHNWQLLAQIERFTELGPRLLVAASRKRFLSTLLGADQPSDIPVADRDAATAAITALSAHAGAWAVRVHEPRASLIAAQVAEAISAHRPRTRPLPLDLPETPATASGTGSEHRPSWPT</sequence>
<dbReference type="Gene3D" id="3.20.20.20">
    <property type="entry name" value="Dihydropteroate synthase-like"/>
    <property type="match status" value="1"/>
</dbReference>
<proteinExistence type="inferred from homology"/>
<dbReference type="InterPro" id="IPR045031">
    <property type="entry name" value="DHP_synth-like"/>
</dbReference>
<keyword evidence="9 10" id="KW-0289">Folate biosynthesis</keyword>
<dbReference type="PANTHER" id="PTHR20941">
    <property type="entry name" value="FOLATE SYNTHESIS PROTEINS"/>
    <property type="match status" value="1"/>
</dbReference>
<dbReference type="CDD" id="cd00739">
    <property type="entry name" value="DHPS"/>
    <property type="match status" value="1"/>
</dbReference>
<keyword evidence="14" id="KW-1185">Reference proteome</keyword>
<evidence type="ECO:0000256" key="7">
    <source>
        <dbReference type="ARBA" id="ARBA00022723"/>
    </source>
</evidence>
<evidence type="ECO:0000313" key="14">
    <source>
        <dbReference type="Proteomes" id="UP000651517"/>
    </source>
</evidence>
<evidence type="ECO:0000256" key="6">
    <source>
        <dbReference type="ARBA" id="ARBA00022679"/>
    </source>
</evidence>
<dbReference type="InterPro" id="IPR000489">
    <property type="entry name" value="Pterin-binding_dom"/>
</dbReference>
<gene>
    <name evidence="13" type="primary">folP</name>
    <name evidence="13" type="ORF">H9634_07300</name>
</gene>
<comment type="similarity">
    <text evidence="4 10">Belongs to the DHPS family.</text>
</comment>
<keyword evidence="6 10" id="KW-0808">Transferase</keyword>
<dbReference type="Proteomes" id="UP000651517">
    <property type="component" value="Unassembled WGS sequence"/>
</dbReference>
<keyword evidence="8 10" id="KW-0460">Magnesium</keyword>
<dbReference type="InterPro" id="IPR011005">
    <property type="entry name" value="Dihydropteroate_synth-like_sf"/>
</dbReference>
<evidence type="ECO:0000313" key="13">
    <source>
        <dbReference type="EMBL" id="MBD8020582.1"/>
    </source>
</evidence>
<dbReference type="EMBL" id="JACSPY010000005">
    <property type="protein sequence ID" value="MBD8020582.1"/>
    <property type="molecule type" value="Genomic_DNA"/>
</dbReference>
<evidence type="ECO:0000256" key="2">
    <source>
        <dbReference type="ARBA" id="ARBA00001946"/>
    </source>
</evidence>
<dbReference type="NCBIfam" id="TIGR01496">
    <property type="entry name" value="DHPS"/>
    <property type="match status" value="1"/>
</dbReference>
<evidence type="ECO:0000256" key="10">
    <source>
        <dbReference type="RuleBase" id="RU361205"/>
    </source>
</evidence>
<dbReference type="GO" id="GO:0004156">
    <property type="term" value="F:dihydropteroate synthase activity"/>
    <property type="evidence" value="ECO:0007669"/>
    <property type="project" value="UniProtKB-EC"/>
</dbReference>
<accession>A0ABR8WU31</accession>
<feature type="compositionally biased region" description="Low complexity" evidence="11">
    <location>
        <begin position="275"/>
        <end position="284"/>
    </location>
</feature>
<evidence type="ECO:0000256" key="8">
    <source>
        <dbReference type="ARBA" id="ARBA00022842"/>
    </source>
</evidence>
<dbReference type="EC" id="2.5.1.15" evidence="5 10"/>
<evidence type="ECO:0000256" key="11">
    <source>
        <dbReference type="SAM" id="MobiDB-lite"/>
    </source>
</evidence>
<dbReference type="PROSITE" id="PS00793">
    <property type="entry name" value="DHPS_2"/>
    <property type="match status" value="1"/>
</dbReference>
<comment type="catalytic activity">
    <reaction evidence="1">
        <text>(7,8-dihydropterin-6-yl)methyl diphosphate + 4-aminobenzoate = 7,8-dihydropteroate + diphosphate</text>
        <dbReference type="Rhea" id="RHEA:19949"/>
        <dbReference type="ChEBI" id="CHEBI:17836"/>
        <dbReference type="ChEBI" id="CHEBI:17839"/>
        <dbReference type="ChEBI" id="CHEBI:33019"/>
        <dbReference type="ChEBI" id="CHEBI:72950"/>
        <dbReference type="EC" id="2.5.1.15"/>
    </reaction>
</comment>
<evidence type="ECO:0000256" key="4">
    <source>
        <dbReference type="ARBA" id="ARBA00009503"/>
    </source>
</evidence>
<dbReference type="PROSITE" id="PS50972">
    <property type="entry name" value="PTERIN_BINDING"/>
    <property type="match status" value="1"/>
</dbReference>
<comment type="pathway">
    <text evidence="3 10">Cofactor biosynthesis; tetrahydrofolate biosynthesis; 7,8-dihydrofolate from 2-amino-4-hydroxy-6-hydroxymethyl-7,8-dihydropteridine diphosphate and 4-aminobenzoate: step 1/2.</text>
</comment>
<dbReference type="PROSITE" id="PS00792">
    <property type="entry name" value="DHPS_1"/>
    <property type="match status" value="1"/>
</dbReference>
<dbReference type="InterPro" id="IPR006390">
    <property type="entry name" value="DHP_synth_dom"/>
</dbReference>
<protein>
    <recommendedName>
        <fullName evidence="5 10">Dihydropteroate synthase</fullName>
        <shortName evidence="10">DHPS</shortName>
        <ecNumber evidence="5 10">2.5.1.15</ecNumber>
    </recommendedName>
    <alternativeName>
        <fullName evidence="10">Dihydropteroate pyrophosphorylase</fullName>
    </alternativeName>
</protein>
<dbReference type="PANTHER" id="PTHR20941:SF1">
    <property type="entry name" value="FOLIC ACID SYNTHESIS PROTEIN FOL1"/>
    <property type="match status" value="1"/>
</dbReference>
<comment type="caution">
    <text evidence="13">The sequence shown here is derived from an EMBL/GenBank/DDBJ whole genome shotgun (WGS) entry which is preliminary data.</text>
</comment>
<evidence type="ECO:0000256" key="3">
    <source>
        <dbReference type="ARBA" id="ARBA00004763"/>
    </source>
</evidence>
<comment type="function">
    <text evidence="10">Catalyzes the condensation of para-aminobenzoate (pABA) with 6-hydroxymethyl-7,8-dihydropterin diphosphate (DHPt-PP) to form 7,8-dihydropteroate (H2Pte), the immediate precursor of folate derivatives.</text>
</comment>
<comment type="cofactor">
    <cofactor evidence="2 10">
        <name>Mg(2+)</name>
        <dbReference type="ChEBI" id="CHEBI:18420"/>
    </cofactor>
</comment>
<dbReference type="Pfam" id="PF00809">
    <property type="entry name" value="Pterin_bind"/>
    <property type="match status" value="1"/>
</dbReference>
<feature type="domain" description="Pterin-binding" evidence="12">
    <location>
        <begin position="3"/>
        <end position="264"/>
    </location>
</feature>
<keyword evidence="7 10" id="KW-0479">Metal-binding</keyword>
<evidence type="ECO:0000256" key="5">
    <source>
        <dbReference type="ARBA" id="ARBA00012458"/>
    </source>
</evidence>
<evidence type="ECO:0000256" key="9">
    <source>
        <dbReference type="ARBA" id="ARBA00022909"/>
    </source>
</evidence>
<name>A0ABR8WU31_9MICO</name>
<evidence type="ECO:0000259" key="12">
    <source>
        <dbReference type="PROSITE" id="PS50972"/>
    </source>
</evidence>
<evidence type="ECO:0000256" key="1">
    <source>
        <dbReference type="ARBA" id="ARBA00000012"/>
    </source>
</evidence>